<evidence type="ECO:0000313" key="1">
    <source>
        <dbReference type="EMBL" id="QJB00936.1"/>
    </source>
</evidence>
<dbReference type="EMBL" id="MT143892">
    <property type="protein sequence ID" value="QJB04957.1"/>
    <property type="molecule type" value="Genomic_DNA"/>
</dbReference>
<dbReference type="EMBL" id="MT143703">
    <property type="protein sequence ID" value="QJB00936.1"/>
    <property type="molecule type" value="Genomic_DNA"/>
</dbReference>
<proteinExistence type="predicted"/>
<accession>A0A6M3M6L2</accession>
<dbReference type="AlphaFoldDB" id="A0A6M3M6L2"/>
<gene>
    <name evidence="1" type="ORF">MM171A00156_0030</name>
    <name evidence="2" type="ORF">MM171B00154_0068</name>
</gene>
<evidence type="ECO:0000313" key="2">
    <source>
        <dbReference type="EMBL" id="QJB04957.1"/>
    </source>
</evidence>
<name>A0A6M3M6L2_9ZZZZ</name>
<protein>
    <submittedName>
        <fullName evidence="1">Uncharacterized protein</fullName>
    </submittedName>
</protein>
<sequence length="52" mass="5624">MKKTIASTEFIVRMNEEANRLRGLAVAFDKAIAQFGAKNLAASLKTPCKTPA</sequence>
<organism evidence="1">
    <name type="scientific">viral metagenome</name>
    <dbReference type="NCBI Taxonomy" id="1070528"/>
    <lineage>
        <taxon>unclassified sequences</taxon>
        <taxon>metagenomes</taxon>
        <taxon>organismal metagenomes</taxon>
    </lineage>
</organism>
<reference evidence="1" key="1">
    <citation type="submission" date="2020-03" db="EMBL/GenBank/DDBJ databases">
        <title>The deep terrestrial virosphere.</title>
        <authorList>
            <person name="Holmfeldt K."/>
            <person name="Nilsson E."/>
            <person name="Simone D."/>
            <person name="Lopez-Fernandez M."/>
            <person name="Wu X."/>
            <person name="de Brujin I."/>
            <person name="Lundin D."/>
            <person name="Andersson A."/>
            <person name="Bertilsson S."/>
            <person name="Dopson M."/>
        </authorList>
    </citation>
    <scope>NUCLEOTIDE SEQUENCE</scope>
    <source>
        <strain evidence="1">MM171A00156</strain>
        <strain evidence="2">MM171B00154</strain>
    </source>
</reference>